<dbReference type="EMBL" id="JAEFBJ010000001">
    <property type="protein sequence ID" value="KAG7656055.1"/>
    <property type="molecule type" value="Genomic_DNA"/>
</dbReference>
<reference evidence="7 8" key="1">
    <citation type="submission" date="2020-12" db="EMBL/GenBank/DDBJ databases">
        <title>Concerted genomic and epigenomic changes stabilize Arabidopsis allopolyploids.</title>
        <authorList>
            <person name="Chen Z."/>
        </authorList>
    </citation>
    <scope>NUCLEOTIDE SEQUENCE [LARGE SCALE GENOMIC DNA]</scope>
    <source>
        <strain evidence="7">As9502</strain>
        <tissue evidence="7">Leaf</tissue>
    </source>
</reference>
<organism evidence="7 8">
    <name type="scientific">Arabidopsis suecica</name>
    <name type="common">Swedish thale-cress</name>
    <name type="synonym">Cardaminopsis suecica</name>
    <dbReference type="NCBI Taxonomy" id="45249"/>
    <lineage>
        <taxon>Eukaryota</taxon>
        <taxon>Viridiplantae</taxon>
        <taxon>Streptophyta</taxon>
        <taxon>Embryophyta</taxon>
        <taxon>Tracheophyta</taxon>
        <taxon>Spermatophyta</taxon>
        <taxon>Magnoliopsida</taxon>
        <taxon>eudicotyledons</taxon>
        <taxon>Gunneridae</taxon>
        <taxon>Pentapetalae</taxon>
        <taxon>rosids</taxon>
        <taxon>malvids</taxon>
        <taxon>Brassicales</taxon>
        <taxon>Brassicaceae</taxon>
        <taxon>Camelineae</taxon>
        <taxon>Arabidopsis</taxon>
    </lineage>
</organism>
<name>A0A8T2H893_ARASU</name>
<dbReference type="PANTHER" id="PTHR46338:SF13">
    <property type="entry name" value="TRANSCRIPTION INITIATION FACTOR TFIID SUBUNIT 8-LIKE"/>
    <property type="match status" value="1"/>
</dbReference>
<feature type="compositionally biased region" description="Basic and acidic residues" evidence="5">
    <location>
        <begin position="278"/>
        <end position="295"/>
    </location>
</feature>
<feature type="region of interest" description="Disordered" evidence="5">
    <location>
        <begin position="267"/>
        <end position="295"/>
    </location>
</feature>
<evidence type="ECO:0000259" key="6">
    <source>
        <dbReference type="SMART" id="SM00576"/>
    </source>
</evidence>
<dbReference type="GO" id="GO:0005669">
    <property type="term" value="C:transcription factor TFIID complex"/>
    <property type="evidence" value="ECO:0007669"/>
    <property type="project" value="InterPro"/>
</dbReference>
<comment type="subcellular location">
    <subcellularLocation>
        <location evidence="1">Nucleus</location>
    </subcellularLocation>
</comment>
<dbReference type="SMART" id="SM00576">
    <property type="entry name" value="BTP"/>
    <property type="match status" value="1"/>
</dbReference>
<gene>
    <name evidence="7" type="ORF">ISN44_As01g030720</name>
</gene>
<comment type="caution">
    <text evidence="7">The sequence shown here is derived from an EMBL/GenBank/DDBJ whole genome shotgun (WGS) entry which is preliminary data.</text>
</comment>
<feature type="region of interest" description="Disordered" evidence="5">
    <location>
        <begin position="28"/>
        <end position="59"/>
    </location>
</feature>
<evidence type="ECO:0000256" key="2">
    <source>
        <dbReference type="ARBA" id="ARBA00023015"/>
    </source>
</evidence>
<dbReference type="OrthoDB" id="436852at2759"/>
<feature type="domain" description="Bromodomain associated" evidence="6">
    <location>
        <begin position="61"/>
        <end position="137"/>
    </location>
</feature>
<keyword evidence="4" id="KW-0539">Nucleus</keyword>
<dbReference type="AlphaFoldDB" id="A0A8T2H893"/>
<evidence type="ECO:0000256" key="5">
    <source>
        <dbReference type="SAM" id="MobiDB-lite"/>
    </source>
</evidence>
<keyword evidence="8" id="KW-1185">Reference proteome</keyword>
<dbReference type="InterPro" id="IPR037818">
    <property type="entry name" value="TAF8"/>
</dbReference>
<evidence type="ECO:0000313" key="7">
    <source>
        <dbReference type="EMBL" id="KAG7656055.1"/>
    </source>
</evidence>
<evidence type="ECO:0000256" key="1">
    <source>
        <dbReference type="ARBA" id="ARBA00004123"/>
    </source>
</evidence>
<protein>
    <submittedName>
        <fullName evidence="7">Histone-fold</fullName>
    </submittedName>
</protein>
<dbReference type="InterPro" id="IPR006565">
    <property type="entry name" value="BTP"/>
</dbReference>
<keyword evidence="2" id="KW-0805">Transcription regulation</keyword>
<dbReference type="Pfam" id="PF07524">
    <property type="entry name" value="Bromo_TP"/>
    <property type="match status" value="1"/>
</dbReference>
<keyword evidence="3" id="KW-0804">Transcription</keyword>
<proteinExistence type="predicted"/>
<sequence length="314" mass="35150">MQRRFDTSQNLGFFKKFINSNSPPSLFLDPLKISPPPMKRRRRNSKLKFEETSDQSPTSTAEFSFSLTKIAVSQICQSIGYKATDASALNTLTLTTTKFLQSLAELASSFSNTANRTEVNLFDIVNGLQDIALSTSDCFPGGSTVHDIESQCLIKSAVLRNLSDFVTYAPEIPFAKPLPRRERDGSFGGDLDHVAVTRSVDVTSVPAWLPPFPDSSLCSDRCSKDNRSDHLWENSDSVIPREILPESLKSKSGGRLPVMRDKVRFKMEQRDWSSGGDTRLERSRDNNNGESGRDLEVKKKIREGYTYCAGEWPF</sequence>
<accession>A0A8T2H893</accession>
<evidence type="ECO:0000313" key="8">
    <source>
        <dbReference type="Proteomes" id="UP000694251"/>
    </source>
</evidence>
<dbReference type="PANTHER" id="PTHR46338">
    <property type="entry name" value="TRANSCRIPTION INITIATION FACTOR TFIID SUBUNIT 8"/>
    <property type="match status" value="1"/>
</dbReference>
<evidence type="ECO:0000256" key="4">
    <source>
        <dbReference type="ARBA" id="ARBA00023242"/>
    </source>
</evidence>
<evidence type="ECO:0000256" key="3">
    <source>
        <dbReference type="ARBA" id="ARBA00023163"/>
    </source>
</evidence>
<dbReference type="Proteomes" id="UP000694251">
    <property type="component" value="Chromosome 1"/>
</dbReference>